<dbReference type="SUPFAM" id="SSF54736">
    <property type="entry name" value="ClpS-like"/>
    <property type="match status" value="1"/>
</dbReference>
<dbReference type="GO" id="GO:0006412">
    <property type="term" value="P:translation"/>
    <property type="evidence" value="ECO:0007669"/>
    <property type="project" value="InterPro"/>
</dbReference>
<evidence type="ECO:0000313" key="4">
    <source>
        <dbReference type="Proteomes" id="UP000656042"/>
    </source>
</evidence>
<protein>
    <recommendedName>
        <fullName evidence="2">Large ribosomal subunit protein bL12 C-terminal domain-containing protein</fullName>
    </recommendedName>
</protein>
<reference evidence="3" key="2">
    <citation type="submission" date="2020-09" db="EMBL/GenBank/DDBJ databases">
        <authorList>
            <person name="Sun Q."/>
            <person name="Zhou Y."/>
        </authorList>
    </citation>
    <scope>NUCLEOTIDE SEQUENCE</scope>
    <source>
        <strain evidence="3">CGMCC 4.7299</strain>
    </source>
</reference>
<dbReference type="AlphaFoldDB" id="A0A8J3BY98"/>
<keyword evidence="1" id="KW-0812">Transmembrane</keyword>
<organism evidence="3 4">
    <name type="scientific">Mangrovihabitans endophyticus</name>
    <dbReference type="NCBI Taxonomy" id="1751298"/>
    <lineage>
        <taxon>Bacteria</taxon>
        <taxon>Bacillati</taxon>
        <taxon>Actinomycetota</taxon>
        <taxon>Actinomycetes</taxon>
        <taxon>Micromonosporales</taxon>
        <taxon>Micromonosporaceae</taxon>
        <taxon>Mangrovihabitans</taxon>
    </lineage>
</organism>
<keyword evidence="1" id="KW-1133">Transmembrane helix</keyword>
<evidence type="ECO:0000313" key="3">
    <source>
        <dbReference type="EMBL" id="GGK84196.1"/>
    </source>
</evidence>
<dbReference type="Proteomes" id="UP000656042">
    <property type="component" value="Unassembled WGS sequence"/>
</dbReference>
<keyword evidence="1" id="KW-0472">Membrane</keyword>
<sequence length="106" mass="11802">MAGMEWIISFAVVVPFVLALVVAVSDRRSAIDRQARRLAAVERKLDLIMDHLDVREPEPTLPGPVWEELVAGRKIQAIKKYREATGAGLKEAKDAVELVARQRGLE</sequence>
<dbReference type="EMBL" id="BMMX01000005">
    <property type="protein sequence ID" value="GGK84196.1"/>
    <property type="molecule type" value="Genomic_DNA"/>
</dbReference>
<comment type="caution">
    <text evidence="3">The sequence shown here is derived from an EMBL/GenBank/DDBJ whole genome shotgun (WGS) entry which is preliminary data.</text>
</comment>
<dbReference type="InterPro" id="IPR014719">
    <property type="entry name" value="Ribosomal_bL12_C/ClpS-like"/>
</dbReference>
<name>A0A8J3BY98_9ACTN</name>
<dbReference type="Pfam" id="PF00542">
    <property type="entry name" value="Ribosomal_L12"/>
    <property type="match status" value="1"/>
</dbReference>
<feature type="domain" description="Large ribosomal subunit protein bL12 C-terminal" evidence="2">
    <location>
        <begin position="71"/>
        <end position="98"/>
    </location>
</feature>
<dbReference type="Gene3D" id="3.30.1390.10">
    <property type="match status" value="1"/>
</dbReference>
<feature type="transmembrane region" description="Helical" evidence="1">
    <location>
        <begin position="6"/>
        <end position="24"/>
    </location>
</feature>
<reference evidence="3" key="1">
    <citation type="journal article" date="2014" name="Int. J. Syst. Evol. Microbiol.">
        <title>Complete genome sequence of Corynebacterium casei LMG S-19264T (=DSM 44701T), isolated from a smear-ripened cheese.</title>
        <authorList>
            <consortium name="US DOE Joint Genome Institute (JGI-PGF)"/>
            <person name="Walter F."/>
            <person name="Albersmeier A."/>
            <person name="Kalinowski J."/>
            <person name="Ruckert C."/>
        </authorList>
    </citation>
    <scope>NUCLEOTIDE SEQUENCE</scope>
    <source>
        <strain evidence="3">CGMCC 4.7299</strain>
    </source>
</reference>
<dbReference type="GO" id="GO:0003735">
    <property type="term" value="F:structural constituent of ribosome"/>
    <property type="evidence" value="ECO:0007669"/>
    <property type="project" value="InterPro"/>
</dbReference>
<accession>A0A8J3BY98</accession>
<proteinExistence type="predicted"/>
<evidence type="ECO:0000256" key="1">
    <source>
        <dbReference type="SAM" id="Phobius"/>
    </source>
</evidence>
<evidence type="ECO:0000259" key="2">
    <source>
        <dbReference type="Pfam" id="PF00542"/>
    </source>
</evidence>
<gene>
    <name evidence="3" type="ORF">GCM10012284_17980</name>
</gene>
<dbReference type="InterPro" id="IPR013823">
    <property type="entry name" value="Ribosomal_bL12_C"/>
</dbReference>
<keyword evidence="4" id="KW-1185">Reference proteome</keyword>